<reference evidence="2 3" key="1">
    <citation type="submission" date="2016-10" db="EMBL/GenBank/DDBJ databases">
        <authorList>
            <person name="de Groot N.N."/>
        </authorList>
    </citation>
    <scope>NUCLEOTIDE SEQUENCE [LARGE SCALE GENOMIC DNA]</scope>
    <source>
        <strain evidence="2 3">DSM 3217</strain>
    </source>
</reference>
<dbReference type="RefSeq" id="WP_090170804.1">
    <property type="nucleotide sequence ID" value="NZ_FMXR01000004.1"/>
</dbReference>
<name>A0A1G6A029_EUBOX</name>
<accession>A0A1G6A029</accession>
<dbReference type="STRING" id="1732.SAMN02910417_00069"/>
<gene>
    <name evidence="2" type="ORF">SAMN02910417_00069</name>
</gene>
<dbReference type="PROSITE" id="PS51257">
    <property type="entry name" value="PROKAR_LIPOPROTEIN"/>
    <property type="match status" value="1"/>
</dbReference>
<protein>
    <submittedName>
        <fullName evidence="2">Uncharacterized protein</fullName>
    </submittedName>
</protein>
<keyword evidence="3" id="KW-1185">Reference proteome</keyword>
<proteinExistence type="predicted"/>
<evidence type="ECO:0000313" key="2">
    <source>
        <dbReference type="EMBL" id="SDB01767.1"/>
    </source>
</evidence>
<dbReference type="Proteomes" id="UP000199228">
    <property type="component" value="Unassembled WGS sequence"/>
</dbReference>
<feature type="compositionally biased region" description="Polar residues" evidence="1">
    <location>
        <begin position="90"/>
        <end position="106"/>
    </location>
</feature>
<evidence type="ECO:0000256" key="1">
    <source>
        <dbReference type="SAM" id="MobiDB-lite"/>
    </source>
</evidence>
<evidence type="ECO:0000313" key="3">
    <source>
        <dbReference type="Proteomes" id="UP000199228"/>
    </source>
</evidence>
<feature type="compositionally biased region" description="Acidic residues" evidence="1">
    <location>
        <begin position="42"/>
        <end position="60"/>
    </location>
</feature>
<organism evidence="2 3">
    <name type="scientific">Eubacterium oxidoreducens</name>
    <dbReference type="NCBI Taxonomy" id="1732"/>
    <lineage>
        <taxon>Bacteria</taxon>
        <taxon>Bacillati</taxon>
        <taxon>Bacillota</taxon>
        <taxon>Clostridia</taxon>
        <taxon>Eubacteriales</taxon>
        <taxon>Eubacteriaceae</taxon>
        <taxon>Eubacterium</taxon>
    </lineage>
</organism>
<feature type="compositionally biased region" description="Polar residues" evidence="1">
    <location>
        <begin position="139"/>
        <end position="152"/>
    </location>
</feature>
<feature type="compositionally biased region" description="Polar residues" evidence="1">
    <location>
        <begin position="119"/>
        <end position="130"/>
    </location>
</feature>
<dbReference type="EMBL" id="FMXR01000004">
    <property type="protein sequence ID" value="SDB01767.1"/>
    <property type="molecule type" value="Genomic_DNA"/>
</dbReference>
<sequence>MKYGKRYIGMLIIAALIMAMLSGCRKSPVLEQKIYTSSAQELDPDQQAEDRDEDSDDETQGNDKVDENAQNADDSAATEGVASADGTGTGADTQYNKNGNDDLSAQGSGSSEGSEEGLTDNSAEGNADGNNSEDGEGSNIKNDSDASASGISENDGEEREITEDADIVAAPGAAAQIVEMVAGSGHLVASSQSFTSNTYAKQFSDYSSVKALWTGTGADHGVTVSKLIDIEELDTVFYITGEGLTSSQVDKLTDAGINCIALPQLTSTSNLIEAVDAVAEAFDKATGGDSKKVAAKYEKWIDQVQSDVGGGDSSYYTLYVSEWDDDVTYQLKGDYSALPSSAGVSSSGQGSGVALVPAGDAVLLMNEVLEWANVENQSQQASAGDHDGFYATPMFNQFNPTFSGGDGDYIYKKDSDHGSQYDNFVSVNKSGSYVSLGSSQFKYLIVGSSETKSAIEDSWFWEAKGTASGGSPIINVDGGYYNDELDIMLYGEIKDDYEICVNPSGVGDWAGGSIESPLEGYWISYIYDNGISKSKLKSAIKSFYNTFYGISLSDSQISSMI</sequence>
<dbReference type="AlphaFoldDB" id="A0A1G6A029"/>
<feature type="region of interest" description="Disordered" evidence="1">
    <location>
        <begin position="36"/>
        <end position="161"/>
    </location>
</feature>